<dbReference type="Gene3D" id="2.40.30.100">
    <property type="entry name" value="AF2212/PG0164-like"/>
    <property type="match status" value="1"/>
</dbReference>
<dbReference type="RefSeq" id="WP_189331398.1">
    <property type="nucleotide sequence ID" value="NZ_AP023356.1"/>
</dbReference>
<dbReference type="Proteomes" id="UP000676967">
    <property type="component" value="Chromosome"/>
</dbReference>
<dbReference type="EMBL" id="AP023356">
    <property type="protein sequence ID" value="BCJ47070.1"/>
    <property type="molecule type" value="Genomic_DNA"/>
</dbReference>
<keyword evidence="2" id="KW-1185">Reference proteome</keyword>
<reference evidence="1 2" key="1">
    <citation type="submission" date="2020-08" db="EMBL/GenBank/DDBJ databases">
        <title>Whole genome shotgun sequence of Actinoplanes ianthinogenes NBRC 13996.</title>
        <authorList>
            <person name="Komaki H."/>
            <person name="Tamura T."/>
        </authorList>
    </citation>
    <scope>NUCLEOTIDE SEQUENCE [LARGE SCALE GENOMIC DNA]</scope>
    <source>
        <strain evidence="1 2">NBRC 13996</strain>
    </source>
</reference>
<evidence type="ECO:0000313" key="2">
    <source>
        <dbReference type="Proteomes" id="UP000676967"/>
    </source>
</evidence>
<evidence type="ECO:0008006" key="3">
    <source>
        <dbReference type="Google" id="ProtNLM"/>
    </source>
</evidence>
<dbReference type="InterPro" id="IPR037079">
    <property type="entry name" value="AF2212/PG0164-like_sf"/>
</dbReference>
<gene>
    <name evidence="1" type="ORF">Aiant_77270</name>
</gene>
<dbReference type="SUPFAM" id="SSF141694">
    <property type="entry name" value="AF2212/PG0164-like"/>
    <property type="match status" value="1"/>
</dbReference>
<proteinExistence type="predicted"/>
<name>A0ABM7M646_9ACTN</name>
<dbReference type="Pfam" id="PF13376">
    <property type="entry name" value="OmdA"/>
    <property type="match status" value="1"/>
</dbReference>
<organism evidence="1 2">
    <name type="scientific">Actinoplanes ianthinogenes</name>
    <dbReference type="NCBI Taxonomy" id="122358"/>
    <lineage>
        <taxon>Bacteria</taxon>
        <taxon>Bacillati</taxon>
        <taxon>Actinomycetota</taxon>
        <taxon>Actinomycetes</taxon>
        <taxon>Micromonosporales</taxon>
        <taxon>Micromonosporaceae</taxon>
        <taxon>Actinoplanes</taxon>
    </lineage>
</organism>
<evidence type="ECO:0000313" key="1">
    <source>
        <dbReference type="EMBL" id="BCJ47070.1"/>
    </source>
</evidence>
<dbReference type="InterPro" id="IPR015018">
    <property type="entry name" value="DUF1905"/>
</dbReference>
<sequence>MAETLTLTLTLESRGPAGAFVLSDEQAAAVGDGRKAFPVRVTVNGVTLPLRLARMGGENMIGLAKAVRAQAGVQIGADYQVTIEAETAERTVETPPDLEAALAADAGARAAWDKLAYSHRKEFARWITEAKREATREQRVSKTIDMLHAGQTR</sequence>
<protein>
    <recommendedName>
        <fullName evidence="3">2-isopropylmalate synthase</fullName>
    </recommendedName>
</protein>
<dbReference type="Pfam" id="PF08922">
    <property type="entry name" value="DUF1905"/>
    <property type="match status" value="1"/>
</dbReference>
<accession>A0ABM7M646</accession>